<evidence type="ECO:0000256" key="1">
    <source>
        <dbReference type="ARBA" id="ARBA00004251"/>
    </source>
</evidence>
<sequence length="147" mass="16054">MVDGDSHGGACFSHGSHGLLILVGNEEEKSTIVAATNNFSFTNKLGRGGFGSVYKGQLSNGQEITVKRLSKDSGQGVEEFKNEVTLIAKLQHRNLVKLLGCCIEEEEKVLIYEYMPNKSLDSFIFGIDVLSSTILLIFFTFGSCIII</sequence>
<dbReference type="InterPro" id="IPR000719">
    <property type="entry name" value="Prot_kinase_dom"/>
</dbReference>
<keyword evidence="13" id="KW-1015">Disulfide bond</keyword>
<evidence type="ECO:0000256" key="9">
    <source>
        <dbReference type="ARBA" id="ARBA00022777"/>
    </source>
</evidence>
<dbReference type="Proteomes" id="UP000288805">
    <property type="component" value="Unassembled WGS sequence"/>
</dbReference>
<evidence type="ECO:0000313" key="18">
    <source>
        <dbReference type="EMBL" id="RVW86359.1"/>
    </source>
</evidence>
<proteinExistence type="predicted"/>
<keyword evidence="12 16" id="KW-0472">Membrane</keyword>
<dbReference type="InterPro" id="IPR001245">
    <property type="entry name" value="Ser-Thr/Tyr_kinase_cat_dom"/>
</dbReference>
<keyword evidence="9 18" id="KW-0418">Kinase</keyword>
<dbReference type="Pfam" id="PF07714">
    <property type="entry name" value="PK_Tyr_Ser-Thr"/>
    <property type="match status" value="1"/>
</dbReference>
<dbReference type="GO" id="GO:0005886">
    <property type="term" value="C:plasma membrane"/>
    <property type="evidence" value="ECO:0007669"/>
    <property type="project" value="UniProtKB-SubCell"/>
</dbReference>
<evidence type="ECO:0000256" key="3">
    <source>
        <dbReference type="ARBA" id="ARBA00022527"/>
    </source>
</evidence>
<evidence type="ECO:0000256" key="2">
    <source>
        <dbReference type="ARBA" id="ARBA00022475"/>
    </source>
</evidence>
<keyword evidence="4" id="KW-0808">Transferase</keyword>
<keyword evidence="7 18" id="KW-0430">Lectin</keyword>
<evidence type="ECO:0000256" key="8">
    <source>
        <dbReference type="ARBA" id="ARBA00022741"/>
    </source>
</evidence>
<dbReference type="GO" id="GO:0030246">
    <property type="term" value="F:carbohydrate binding"/>
    <property type="evidence" value="ECO:0007669"/>
    <property type="project" value="UniProtKB-KW"/>
</dbReference>
<reference evidence="18 19" key="1">
    <citation type="journal article" date="2018" name="PLoS Genet.">
        <title>Population sequencing reveals clonal diversity and ancestral inbreeding in the grapevine cultivar Chardonnay.</title>
        <authorList>
            <person name="Roach M.J."/>
            <person name="Johnson D.L."/>
            <person name="Bohlmann J."/>
            <person name="van Vuuren H.J."/>
            <person name="Jones S.J."/>
            <person name="Pretorius I.S."/>
            <person name="Schmidt S.A."/>
            <person name="Borneman A.R."/>
        </authorList>
    </citation>
    <scope>NUCLEOTIDE SEQUENCE [LARGE SCALE GENOMIC DNA]</scope>
    <source>
        <strain evidence="19">cv. Chardonnay</strain>
        <tissue evidence="18">Leaf</tissue>
    </source>
</reference>
<dbReference type="SUPFAM" id="SSF56112">
    <property type="entry name" value="Protein kinase-like (PK-like)"/>
    <property type="match status" value="1"/>
</dbReference>
<dbReference type="PANTHER" id="PTHR27002">
    <property type="entry name" value="RECEPTOR-LIKE SERINE/THREONINE-PROTEIN KINASE SD1-8"/>
    <property type="match status" value="1"/>
</dbReference>
<keyword evidence="10" id="KW-0067">ATP-binding</keyword>
<evidence type="ECO:0000256" key="14">
    <source>
        <dbReference type="ARBA" id="ARBA00023170"/>
    </source>
</evidence>
<keyword evidence="8" id="KW-0547">Nucleotide-binding</keyword>
<evidence type="ECO:0000256" key="11">
    <source>
        <dbReference type="ARBA" id="ARBA00022989"/>
    </source>
</evidence>
<accession>A0A438HPI6</accession>
<keyword evidence="14 18" id="KW-0675">Receptor</keyword>
<keyword evidence="3" id="KW-0723">Serine/threonine-protein kinase</keyword>
<dbReference type="PANTHER" id="PTHR27002:SF1095">
    <property type="entry name" value="G-TYPE LECTIN S-RECEPTOR-LIKE SERINE_THREONINE-PROTEIN KINASE RKS1"/>
    <property type="match status" value="1"/>
</dbReference>
<keyword evidence="2" id="KW-1003">Cell membrane</keyword>
<dbReference type="InterPro" id="IPR011009">
    <property type="entry name" value="Kinase-like_dom_sf"/>
</dbReference>
<protein>
    <submittedName>
        <fullName evidence="18">G-type lectin S-receptor-like serine/threonine-protein kinase</fullName>
    </submittedName>
</protein>
<keyword evidence="15" id="KW-0325">Glycoprotein</keyword>
<feature type="transmembrane region" description="Helical" evidence="16">
    <location>
        <begin position="123"/>
        <end position="146"/>
    </location>
</feature>
<keyword evidence="6" id="KW-0732">Signal</keyword>
<evidence type="ECO:0000256" key="4">
    <source>
        <dbReference type="ARBA" id="ARBA00022679"/>
    </source>
</evidence>
<evidence type="ECO:0000256" key="12">
    <source>
        <dbReference type="ARBA" id="ARBA00023136"/>
    </source>
</evidence>
<evidence type="ECO:0000259" key="17">
    <source>
        <dbReference type="PROSITE" id="PS50011"/>
    </source>
</evidence>
<dbReference type="GO" id="GO:0005524">
    <property type="term" value="F:ATP binding"/>
    <property type="evidence" value="ECO:0007669"/>
    <property type="project" value="UniProtKB-KW"/>
</dbReference>
<feature type="domain" description="Protein kinase" evidence="17">
    <location>
        <begin position="39"/>
        <end position="147"/>
    </location>
</feature>
<comment type="subcellular location">
    <subcellularLocation>
        <location evidence="1">Cell membrane</location>
        <topology evidence="1">Single-pass type I membrane protein</topology>
    </subcellularLocation>
</comment>
<dbReference type="EMBL" id="QGNW01000194">
    <property type="protein sequence ID" value="RVW86359.1"/>
    <property type="molecule type" value="Genomic_DNA"/>
</dbReference>
<keyword evidence="11 16" id="KW-1133">Transmembrane helix</keyword>
<evidence type="ECO:0000256" key="10">
    <source>
        <dbReference type="ARBA" id="ARBA00022840"/>
    </source>
</evidence>
<evidence type="ECO:0000256" key="7">
    <source>
        <dbReference type="ARBA" id="ARBA00022734"/>
    </source>
</evidence>
<dbReference type="GO" id="GO:0004674">
    <property type="term" value="F:protein serine/threonine kinase activity"/>
    <property type="evidence" value="ECO:0007669"/>
    <property type="project" value="UniProtKB-KW"/>
</dbReference>
<evidence type="ECO:0000256" key="13">
    <source>
        <dbReference type="ARBA" id="ARBA00023157"/>
    </source>
</evidence>
<dbReference type="PROSITE" id="PS50011">
    <property type="entry name" value="PROTEIN_KINASE_DOM"/>
    <property type="match status" value="1"/>
</dbReference>
<organism evidence="18 19">
    <name type="scientific">Vitis vinifera</name>
    <name type="common">Grape</name>
    <dbReference type="NCBI Taxonomy" id="29760"/>
    <lineage>
        <taxon>Eukaryota</taxon>
        <taxon>Viridiplantae</taxon>
        <taxon>Streptophyta</taxon>
        <taxon>Embryophyta</taxon>
        <taxon>Tracheophyta</taxon>
        <taxon>Spermatophyta</taxon>
        <taxon>Magnoliopsida</taxon>
        <taxon>eudicotyledons</taxon>
        <taxon>Gunneridae</taxon>
        <taxon>Pentapetalae</taxon>
        <taxon>rosids</taxon>
        <taxon>Vitales</taxon>
        <taxon>Vitaceae</taxon>
        <taxon>Viteae</taxon>
        <taxon>Vitis</taxon>
    </lineage>
</organism>
<dbReference type="FunFam" id="3.30.200.20:FF:000330">
    <property type="entry name" value="G-type lectin S-receptor-like serine/threonine-protein kinase At4g03230"/>
    <property type="match status" value="1"/>
</dbReference>
<name>A0A438HPI6_VITVI</name>
<dbReference type="Gene3D" id="3.30.200.20">
    <property type="entry name" value="Phosphorylase Kinase, domain 1"/>
    <property type="match status" value="1"/>
</dbReference>
<evidence type="ECO:0000256" key="15">
    <source>
        <dbReference type="ARBA" id="ARBA00023180"/>
    </source>
</evidence>
<evidence type="ECO:0000256" key="5">
    <source>
        <dbReference type="ARBA" id="ARBA00022692"/>
    </source>
</evidence>
<gene>
    <name evidence="18" type="primary">VvCHDp000501_4</name>
    <name evidence="18" type="ORF">CK203_035566</name>
</gene>
<comment type="caution">
    <text evidence="18">The sequence shown here is derived from an EMBL/GenBank/DDBJ whole genome shotgun (WGS) entry which is preliminary data.</text>
</comment>
<evidence type="ECO:0000256" key="16">
    <source>
        <dbReference type="SAM" id="Phobius"/>
    </source>
</evidence>
<evidence type="ECO:0000256" key="6">
    <source>
        <dbReference type="ARBA" id="ARBA00022729"/>
    </source>
</evidence>
<keyword evidence="5 16" id="KW-0812">Transmembrane</keyword>
<dbReference type="AlphaFoldDB" id="A0A438HPI6"/>
<evidence type="ECO:0000313" key="19">
    <source>
        <dbReference type="Proteomes" id="UP000288805"/>
    </source>
</evidence>